<feature type="compositionally biased region" description="Acidic residues" evidence="1">
    <location>
        <begin position="88"/>
        <end position="100"/>
    </location>
</feature>
<dbReference type="EMBL" id="CWGJ01000001">
    <property type="protein sequence ID" value="CRX37402.1"/>
    <property type="molecule type" value="Genomic_DNA"/>
</dbReference>
<feature type="chain" id="PRO_5005218516" evidence="2">
    <location>
        <begin position="18"/>
        <end position="755"/>
    </location>
</feature>
<evidence type="ECO:0000256" key="2">
    <source>
        <dbReference type="SAM" id="SignalP"/>
    </source>
</evidence>
<dbReference type="AlphaFoldDB" id="A0A0H5DMZ8"/>
<dbReference type="RefSeq" id="WP_098037258.1">
    <property type="nucleotide sequence ID" value="NZ_CWGJ01000001.1"/>
</dbReference>
<reference evidence="4" key="1">
    <citation type="submission" date="2015-06" db="EMBL/GenBank/DDBJ databases">
        <authorList>
            <person name="Bertelli C."/>
        </authorList>
    </citation>
    <scope>NUCLEOTIDE SEQUENCE [LARGE SCALE GENOMIC DNA]</scope>
    <source>
        <strain evidence="4">CRIB-30</strain>
    </source>
</reference>
<accession>A0A0H5DMZ8</accession>
<keyword evidence="2" id="KW-0732">Signal</keyword>
<dbReference type="Proteomes" id="UP000220251">
    <property type="component" value="Unassembled WGS sequence"/>
</dbReference>
<feature type="signal peptide" evidence="2">
    <location>
        <begin position="1"/>
        <end position="17"/>
    </location>
</feature>
<feature type="compositionally biased region" description="Basic and acidic residues" evidence="1">
    <location>
        <begin position="102"/>
        <end position="114"/>
    </location>
</feature>
<dbReference type="SUPFAM" id="SSF48452">
    <property type="entry name" value="TPR-like"/>
    <property type="match status" value="2"/>
</dbReference>
<evidence type="ECO:0000313" key="4">
    <source>
        <dbReference type="Proteomes" id="UP000220251"/>
    </source>
</evidence>
<feature type="region of interest" description="Disordered" evidence="1">
    <location>
        <begin position="53"/>
        <end position="133"/>
    </location>
</feature>
<dbReference type="OrthoDB" id="20653at2"/>
<sequence>MRKIAFVLMLVVSAALAFVAARYLPNQLETFDIKDVQPESWPRGALLEEKNEDIALADAPRKRWNSPETSLATSNEEESSQGETIGGESDESDKEAEPEPGIDSHEELKTKEEPETPPQKEAPSKSAEDEAEAYATAERLFKKGDEGKFLLYTEKNKKYLNPNTEFGQKWLSLLLDHAIEKKDESQLVILSQFAPGLFKNNEEASLLLAKAFIDSARDESYRKLRNSWKGSEQNEAGWLVLDADAYLFEGKRMEAIELLKSRQFEGKQDVPRLFRLALMQIAENPKTAFEYLTKAKELDPQNTEVLSYRGRILEMAGKGDQAFSEYFSAWYQKPLDPKTVEQLSDFYIRQGRFDRALDVLEANLDRTNDSALLSKALFLSKTVKPLKEVKKVEASDPASNQYVQYLANLRPWEFWDESQFERLSKQENLSLSEQSAFWLQLLSYLRKDEKQQALELLKNNPFSNQSWNPSLELALKSILTYQLYGSPALKGKDIPLSKLEIKLRESLQNKANPGFISRVNSYALKSEEDPYITLRQEDKDMLLSHMAYVAALLETGWTEAALDMFNESAKEAAPDSVLVNLTKAYGTNRSIAKALEFAKRQRESNELNYTIAELLIRDGQVEPAIKLLSEVKDEKGNLSQQAAWLRTLAYIEKGDFARARNEIQLNAGLDQSLKGKELLAKAALLEGKVDLADAIYADIAGESMEAKSYLARRYFERGNIALSKKLTLELLENNPGSEVLRKNLKMIEKQEGTPR</sequence>
<dbReference type="InterPro" id="IPR011990">
    <property type="entry name" value="TPR-like_helical_dom_sf"/>
</dbReference>
<dbReference type="Gene3D" id="1.25.40.10">
    <property type="entry name" value="Tetratricopeptide repeat domain"/>
    <property type="match status" value="2"/>
</dbReference>
<gene>
    <name evidence="3" type="ORF">ELAC_0038</name>
</gene>
<name>A0A0H5DMZ8_9BACT</name>
<proteinExistence type="predicted"/>
<evidence type="ECO:0000256" key="1">
    <source>
        <dbReference type="SAM" id="MobiDB-lite"/>
    </source>
</evidence>
<evidence type="ECO:0000313" key="3">
    <source>
        <dbReference type="EMBL" id="CRX37402.1"/>
    </source>
</evidence>
<organism evidence="3 4">
    <name type="scientific">Estrella lausannensis</name>
    <dbReference type="NCBI Taxonomy" id="483423"/>
    <lineage>
        <taxon>Bacteria</taxon>
        <taxon>Pseudomonadati</taxon>
        <taxon>Chlamydiota</taxon>
        <taxon>Chlamydiia</taxon>
        <taxon>Parachlamydiales</taxon>
        <taxon>Candidatus Criblamydiaceae</taxon>
        <taxon>Estrella</taxon>
    </lineage>
</organism>
<keyword evidence="4" id="KW-1185">Reference proteome</keyword>
<protein>
    <submittedName>
        <fullName evidence="3">Conserved putative secreted protein</fullName>
    </submittedName>
</protein>